<evidence type="ECO:0000313" key="3">
    <source>
        <dbReference type="Proteomes" id="UP000077069"/>
    </source>
</evidence>
<organism evidence="2 3">
    <name type="scientific">Paraphaeosphaeria sporulosa</name>
    <dbReference type="NCBI Taxonomy" id="1460663"/>
    <lineage>
        <taxon>Eukaryota</taxon>
        <taxon>Fungi</taxon>
        <taxon>Dikarya</taxon>
        <taxon>Ascomycota</taxon>
        <taxon>Pezizomycotina</taxon>
        <taxon>Dothideomycetes</taxon>
        <taxon>Pleosporomycetidae</taxon>
        <taxon>Pleosporales</taxon>
        <taxon>Massarineae</taxon>
        <taxon>Didymosphaeriaceae</taxon>
        <taxon>Paraphaeosphaeria</taxon>
    </lineage>
</organism>
<feature type="compositionally biased region" description="Basic and acidic residues" evidence="1">
    <location>
        <begin position="574"/>
        <end position="588"/>
    </location>
</feature>
<feature type="region of interest" description="Disordered" evidence="1">
    <location>
        <begin position="346"/>
        <end position="392"/>
    </location>
</feature>
<dbReference type="EMBL" id="KV441552">
    <property type="protein sequence ID" value="OAG05734.1"/>
    <property type="molecule type" value="Genomic_DNA"/>
</dbReference>
<dbReference type="OrthoDB" id="3694065at2759"/>
<feature type="compositionally biased region" description="Basic and acidic residues" evidence="1">
    <location>
        <begin position="375"/>
        <end position="392"/>
    </location>
</feature>
<feature type="region of interest" description="Disordered" evidence="1">
    <location>
        <begin position="71"/>
        <end position="129"/>
    </location>
</feature>
<feature type="compositionally biased region" description="Low complexity" evidence="1">
    <location>
        <begin position="351"/>
        <end position="363"/>
    </location>
</feature>
<dbReference type="AlphaFoldDB" id="A0A177CDL3"/>
<dbReference type="RefSeq" id="XP_018036099.1">
    <property type="nucleotide sequence ID" value="XM_018182860.1"/>
</dbReference>
<sequence>MAQALSFSPLALDLPSSRMSVDFSTFAASRPDTQNLKPGREAPPVTTSKLITRKPIAQYVPLPDLREEQAAFNNPSTQKSRKWPWRQPPSGRESPVTVLSRTNSSASVSSSTSSASTTVSSVFSRNQSTTTSRTSLSSVEYVDYSPKPPTKKRASLSSLPISLLESILSYALCLPLTVSVGPQCSENRHMQYRYHRAGLDYIDLQLIRKHPLFLVSHHIRSVALDVFHEKCDFVVDFHRIYHTKVSSTVNDNLKAYEKFWISEQAPKMVADTLRSLSRLYLRLPVPSCENGGHRGRDEDDWMDGSDGQGGGNWKIKSMKREQEDATRVLRCLDSVMKVVMADPATVDSRGRTASVSRSTSLRRSLSRARSKSRGRRSESRSESRQGADEERKRHLRRLEVTLVKKNSHVMVLPDILGLIKLLRSVPVDGFTKYFFELEEQQVLWATKHRKKWKGFEPDGTRLLNDLQNLTMADKPIEPIRTPTQFQFVKVDNTGKLQLSSSPIIVLERPEPREEPHPSPAAPAARRMGLPWARKKTHARKNSNDSFAIMIDQGKEKVGSSGTTTSGRNNPPSVDELKKIAEDIKNGLY</sequence>
<evidence type="ECO:0000256" key="1">
    <source>
        <dbReference type="SAM" id="MobiDB-lite"/>
    </source>
</evidence>
<keyword evidence="3" id="KW-1185">Reference proteome</keyword>
<protein>
    <recommendedName>
        <fullName evidence="4">F-box domain-containing protein</fullName>
    </recommendedName>
</protein>
<dbReference type="Proteomes" id="UP000077069">
    <property type="component" value="Unassembled WGS sequence"/>
</dbReference>
<proteinExistence type="predicted"/>
<feature type="compositionally biased region" description="Polar residues" evidence="1">
    <location>
        <begin position="559"/>
        <end position="571"/>
    </location>
</feature>
<feature type="compositionally biased region" description="Low complexity" evidence="1">
    <location>
        <begin position="104"/>
        <end position="129"/>
    </location>
</feature>
<feature type="region of interest" description="Disordered" evidence="1">
    <location>
        <begin position="135"/>
        <end position="154"/>
    </location>
</feature>
<dbReference type="GeneID" id="28766346"/>
<gene>
    <name evidence="2" type="ORF">CC84DRAFT_1217055</name>
</gene>
<accession>A0A177CDL3</accession>
<name>A0A177CDL3_9PLEO</name>
<feature type="region of interest" description="Disordered" evidence="1">
    <location>
        <begin position="29"/>
        <end position="48"/>
    </location>
</feature>
<evidence type="ECO:0008006" key="4">
    <source>
        <dbReference type="Google" id="ProtNLM"/>
    </source>
</evidence>
<feature type="compositionally biased region" description="Basic residues" evidence="1">
    <location>
        <begin position="364"/>
        <end position="374"/>
    </location>
</feature>
<dbReference type="InParanoid" id="A0A177CDL3"/>
<feature type="region of interest" description="Disordered" evidence="1">
    <location>
        <begin position="536"/>
        <end position="588"/>
    </location>
</feature>
<evidence type="ECO:0000313" key="2">
    <source>
        <dbReference type="EMBL" id="OAG05734.1"/>
    </source>
</evidence>
<feature type="region of interest" description="Disordered" evidence="1">
    <location>
        <begin position="291"/>
        <end position="314"/>
    </location>
</feature>
<reference evidence="2 3" key="1">
    <citation type="submission" date="2016-05" db="EMBL/GenBank/DDBJ databases">
        <title>Comparative analysis of secretome profiles of manganese(II)-oxidizing ascomycete fungi.</title>
        <authorList>
            <consortium name="DOE Joint Genome Institute"/>
            <person name="Zeiner C.A."/>
            <person name="Purvine S.O."/>
            <person name="Zink E.M."/>
            <person name="Wu S."/>
            <person name="Pasa-Tolic L."/>
            <person name="Chaput D.L."/>
            <person name="Haridas S."/>
            <person name="Grigoriev I.V."/>
            <person name="Santelli C.M."/>
            <person name="Hansel C.M."/>
        </authorList>
    </citation>
    <scope>NUCLEOTIDE SEQUENCE [LARGE SCALE GENOMIC DNA]</scope>
    <source>
        <strain evidence="2 3">AP3s5-JAC2a</strain>
    </source>
</reference>